<dbReference type="PROSITE" id="PS51039">
    <property type="entry name" value="ZF_AN1"/>
    <property type="match status" value="2"/>
</dbReference>
<evidence type="ECO:0000256" key="2">
    <source>
        <dbReference type="ARBA" id="ARBA00022737"/>
    </source>
</evidence>
<evidence type="ECO:0000256" key="1">
    <source>
        <dbReference type="ARBA" id="ARBA00022723"/>
    </source>
</evidence>
<sequence length="168" mass="18456">MAHFSDHGVHCSDPYCRQQDFLPFTCNACNKVFCKDHFKYSAHSCEKGLAATDKRVIVCPLCQVAVPLGAEEDENAAFERHAASDACQPAPPPPPKPRCPVQGCKEKLTSLNTFSCGTCHKKVCLKHRFEDAHDCRPETCRAAARRAKGAGAGAVGRTVLEQFRRLVQ</sequence>
<dbReference type="InterPro" id="IPR057357">
    <property type="entry name" value="Znf-C2H2_ZFAND2A/B"/>
</dbReference>
<dbReference type="AlphaFoldDB" id="A0A6U9ILE4"/>
<dbReference type="Pfam" id="PF01428">
    <property type="entry name" value="zf-AN1"/>
    <property type="match status" value="2"/>
</dbReference>
<dbReference type="InterPro" id="IPR035896">
    <property type="entry name" value="AN1-like_Znf"/>
</dbReference>
<feature type="domain" description="AN1-type" evidence="6">
    <location>
        <begin position="5"/>
        <end position="53"/>
    </location>
</feature>
<dbReference type="EMBL" id="HBGW01050247">
    <property type="protein sequence ID" value="CAD9583159.1"/>
    <property type="molecule type" value="Transcribed_RNA"/>
</dbReference>
<evidence type="ECO:0000259" key="6">
    <source>
        <dbReference type="PROSITE" id="PS51039"/>
    </source>
</evidence>
<keyword evidence="4" id="KW-0862">Zinc</keyword>
<name>A0A6U9ILE4_9DINO</name>
<dbReference type="InterPro" id="IPR000058">
    <property type="entry name" value="Znf_AN1"/>
</dbReference>
<proteinExistence type="predicted"/>
<keyword evidence="2" id="KW-0677">Repeat</keyword>
<keyword evidence="1" id="KW-0479">Metal-binding</keyword>
<evidence type="ECO:0000256" key="5">
    <source>
        <dbReference type="PROSITE-ProRule" id="PRU00449"/>
    </source>
</evidence>
<evidence type="ECO:0000313" key="7">
    <source>
        <dbReference type="EMBL" id="CAD9583159.1"/>
    </source>
</evidence>
<feature type="domain" description="AN1-type" evidence="6">
    <location>
        <begin position="93"/>
        <end position="143"/>
    </location>
</feature>
<dbReference type="PANTHER" id="PTHR14677">
    <property type="entry name" value="ARSENITE INDUCUBLE RNA ASSOCIATED PROTEIN AIP-1-RELATED"/>
    <property type="match status" value="1"/>
</dbReference>
<protein>
    <recommendedName>
        <fullName evidence="6">AN1-type domain-containing protein</fullName>
    </recommendedName>
</protein>
<reference evidence="7" key="1">
    <citation type="submission" date="2021-01" db="EMBL/GenBank/DDBJ databases">
        <authorList>
            <person name="Corre E."/>
            <person name="Pelletier E."/>
            <person name="Niang G."/>
            <person name="Scheremetjew M."/>
            <person name="Finn R."/>
            <person name="Kale V."/>
            <person name="Holt S."/>
            <person name="Cochrane G."/>
            <person name="Meng A."/>
            <person name="Brown T."/>
            <person name="Cohen L."/>
        </authorList>
    </citation>
    <scope>NUCLEOTIDE SEQUENCE</scope>
    <source>
        <strain evidence="7">RCC3387</strain>
    </source>
</reference>
<dbReference type="PANTHER" id="PTHR14677:SF20">
    <property type="entry name" value="ZINC FINGER AN1-TYPE CONTAINING 2A-RELATED"/>
    <property type="match status" value="1"/>
</dbReference>
<dbReference type="Gene3D" id="4.10.1110.10">
    <property type="entry name" value="AN1-like Zinc finger"/>
    <property type="match status" value="2"/>
</dbReference>
<accession>A0A6U9ILE4</accession>
<dbReference type="SUPFAM" id="SSF118310">
    <property type="entry name" value="AN1-like Zinc finger"/>
    <property type="match status" value="2"/>
</dbReference>
<evidence type="ECO:0000256" key="3">
    <source>
        <dbReference type="ARBA" id="ARBA00022771"/>
    </source>
</evidence>
<dbReference type="SMART" id="SM00154">
    <property type="entry name" value="ZnF_AN1"/>
    <property type="match status" value="2"/>
</dbReference>
<gene>
    <name evidence="7" type="ORF">BRAN1462_LOCUS31967</name>
</gene>
<dbReference type="Pfam" id="PF25403">
    <property type="entry name" value="zf-C2H2_ZFAND2"/>
    <property type="match status" value="1"/>
</dbReference>
<evidence type="ECO:0000256" key="4">
    <source>
        <dbReference type="ARBA" id="ARBA00022833"/>
    </source>
</evidence>
<dbReference type="GO" id="GO:0008270">
    <property type="term" value="F:zinc ion binding"/>
    <property type="evidence" value="ECO:0007669"/>
    <property type="project" value="UniProtKB-KW"/>
</dbReference>
<dbReference type="GO" id="GO:0005737">
    <property type="term" value="C:cytoplasm"/>
    <property type="evidence" value="ECO:0007669"/>
    <property type="project" value="TreeGrafter"/>
</dbReference>
<organism evidence="7">
    <name type="scientific">Zooxanthella nutricula</name>
    <dbReference type="NCBI Taxonomy" id="1333877"/>
    <lineage>
        <taxon>Eukaryota</taxon>
        <taxon>Sar</taxon>
        <taxon>Alveolata</taxon>
        <taxon>Dinophyceae</taxon>
        <taxon>Peridiniales</taxon>
        <taxon>Peridiniales incertae sedis</taxon>
        <taxon>Zooxanthella</taxon>
    </lineage>
</organism>
<keyword evidence="3 5" id="KW-0863">Zinc-finger</keyword>